<dbReference type="Pfam" id="PF03461">
    <property type="entry name" value="TRCF"/>
    <property type="match status" value="1"/>
</dbReference>
<keyword evidence="9 13" id="KW-0234">DNA repair</keyword>
<dbReference type="Gene3D" id="3.40.50.11180">
    <property type="match status" value="1"/>
</dbReference>
<dbReference type="Gene3D" id="3.40.50.11140">
    <property type="match status" value="1"/>
</dbReference>
<name>A0A4R3JUK3_9PROT</name>
<keyword evidence="5 13" id="KW-0378">Hydrolase</keyword>
<dbReference type="HAMAP" id="MF_00969">
    <property type="entry name" value="TRCF"/>
    <property type="match status" value="1"/>
</dbReference>
<dbReference type="Pfam" id="PF21132">
    <property type="entry name" value="MFD_D3"/>
    <property type="match status" value="1"/>
</dbReference>
<keyword evidence="7 13" id="KW-0067">ATP-binding</keyword>
<dbReference type="InterPro" id="IPR014001">
    <property type="entry name" value="Helicase_ATP-bd"/>
</dbReference>
<dbReference type="SMART" id="SM00487">
    <property type="entry name" value="DEXDc"/>
    <property type="match status" value="1"/>
</dbReference>
<evidence type="ECO:0000256" key="8">
    <source>
        <dbReference type="ARBA" id="ARBA00023125"/>
    </source>
</evidence>
<dbReference type="EMBL" id="SLZY01000009">
    <property type="protein sequence ID" value="TCS71509.1"/>
    <property type="molecule type" value="Genomic_DNA"/>
</dbReference>
<dbReference type="Gene3D" id="3.30.2060.10">
    <property type="entry name" value="Penicillin-binding protein 1b domain"/>
    <property type="match status" value="1"/>
</dbReference>
<dbReference type="PROSITE" id="PS51192">
    <property type="entry name" value="HELICASE_ATP_BIND_1"/>
    <property type="match status" value="1"/>
</dbReference>
<dbReference type="GO" id="GO:0006355">
    <property type="term" value="P:regulation of DNA-templated transcription"/>
    <property type="evidence" value="ECO:0007669"/>
    <property type="project" value="UniProtKB-UniRule"/>
</dbReference>
<dbReference type="InterPro" id="IPR027417">
    <property type="entry name" value="P-loop_NTPase"/>
</dbReference>
<dbReference type="InterPro" id="IPR047112">
    <property type="entry name" value="RecG/Mfd"/>
</dbReference>
<keyword evidence="3 13" id="KW-0547">Nucleotide-binding</keyword>
<dbReference type="SMART" id="SM00982">
    <property type="entry name" value="TRCF"/>
    <property type="match status" value="1"/>
</dbReference>
<dbReference type="InterPro" id="IPR041471">
    <property type="entry name" value="UvrB_inter"/>
</dbReference>
<evidence type="ECO:0000256" key="6">
    <source>
        <dbReference type="ARBA" id="ARBA00022806"/>
    </source>
</evidence>
<evidence type="ECO:0000313" key="17">
    <source>
        <dbReference type="EMBL" id="TCS71509.1"/>
    </source>
</evidence>
<dbReference type="Gene3D" id="2.40.10.170">
    <property type="match status" value="1"/>
</dbReference>
<dbReference type="CDD" id="cd17991">
    <property type="entry name" value="DEXHc_TRCF"/>
    <property type="match status" value="1"/>
</dbReference>
<dbReference type="InterPro" id="IPR011545">
    <property type="entry name" value="DEAD/DEAH_box_helicase_dom"/>
</dbReference>
<proteinExistence type="inferred from homology"/>
<dbReference type="Pfam" id="PF00270">
    <property type="entry name" value="DEAD"/>
    <property type="match status" value="1"/>
</dbReference>
<evidence type="ECO:0000256" key="11">
    <source>
        <dbReference type="ARBA" id="ARBA00061399"/>
    </source>
</evidence>
<feature type="domain" description="Helicase C-terminal" evidence="16">
    <location>
        <begin position="833"/>
        <end position="992"/>
    </location>
</feature>
<evidence type="ECO:0000256" key="10">
    <source>
        <dbReference type="ARBA" id="ARBA00061104"/>
    </source>
</evidence>
<evidence type="ECO:0000256" key="7">
    <source>
        <dbReference type="ARBA" id="ARBA00022840"/>
    </source>
</evidence>
<keyword evidence="8 13" id="KW-0238">DNA-binding</keyword>
<dbReference type="GO" id="GO:0016787">
    <property type="term" value="F:hydrolase activity"/>
    <property type="evidence" value="ECO:0007669"/>
    <property type="project" value="UniProtKB-KW"/>
</dbReference>
<dbReference type="InterPro" id="IPR004576">
    <property type="entry name" value="Mfd"/>
</dbReference>
<organism evidence="17 18">
    <name type="scientific">Sulfuritortus calidifontis</name>
    <dbReference type="NCBI Taxonomy" id="1914471"/>
    <lineage>
        <taxon>Bacteria</taxon>
        <taxon>Pseudomonadati</taxon>
        <taxon>Pseudomonadota</taxon>
        <taxon>Betaproteobacteria</taxon>
        <taxon>Nitrosomonadales</taxon>
        <taxon>Thiobacillaceae</taxon>
        <taxon>Sulfuritortus</taxon>
    </lineage>
</organism>
<dbReference type="GO" id="GO:0003678">
    <property type="term" value="F:DNA helicase activity"/>
    <property type="evidence" value="ECO:0007669"/>
    <property type="project" value="TreeGrafter"/>
</dbReference>
<dbReference type="InterPro" id="IPR003711">
    <property type="entry name" value="CarD-like/TRCF_RID"/>
</dbReference>
<evidence type="ECO:0000256" key="9">
    <source>
        <dbReference type="ARBA" id="ARBA00023204"/>
    </source>
</evidence>
<dbReference type="SUPFAM" id="SSF52540">
    <property type="entry name" value="P-loop containing nucleoside triphosphate hydrolases"/>
    <property type="match status" value="4"/>
</dbReference>
<dbReference type="RefSeq" id="WP_126461270.1">
    <property type="nucleotide sequence ID" value="NZ_AP018721.1"/>
</dbReference>
<feature type="domain" description="Helicase ATP-binding" evidence="15">
    <location>
        <begin position="650"/>
        <end position="811"/>
    </location>
</feature>
<evidence type="ECO:0000256" key="5">
    <source>
        <dbReference type="ARBA" id="ARBA00022801"/>
    </source>
</evidence>
<evidence type="ECO:0000256" key="12">
    <source>
        <dbReference type="ARBA" id="ARBA00070128"/>
    </source>
</evidence>
<comment type="similarity">
    <text evidence="10 13">In the N-terminal section; belongs to the UvrB family.</text>
</comment>
<comment type="function">
    <text evidence="13">Couples transcription and DNA repair by recognizing RNA polymerase (RNAP) stalled at DNA lesions. Mediates ATP-dependent release of RNAP and its truncated transcript from the DNA, and recruitment of nucleotide excision repair machinery to the damaged site.</text>
</comment>
<evidence type="ECO:0000256" key="1">
    <source>
        <dbReference type="ARBA" id="ARBA00004496"/>
    </source>
</evidence>
<keyword evidence="18" id="KW-1185">Reference proteome</keyword>
<evidence type="ECO:0000256" key="4">
    <source>
        <dbReference type="ARBA" id="ARBA00022763"/>
    </source>
</evidence>
<gene>
    <name evidence="13" type="primary">mfd</name>
    <name evidence="17" type="ORF">EDC61_10955</name>
</gene>
<dbReference type="PANTHER" id="PTHR47964">
    <property type="entry name" value="ATP-DEPENDENT DNA HELICASE HOMOLOG RECG, CHLOROPLASTIC"/>
    <property type="match status" value="1"/>
</dbReference>
<evidence type="ECO:0000313" key="18">
    <source>
        <dbReference type="Proteomes" id="UP000295135"/>
    </source>
</evidence>
<dbReference type="GO" id="GO:0003684">
    <property type="term" value="F:damaged DNA binding"/>
    <property type="evidence" value="ECO:0007669"/>
    <property type="project" value="InterPro"/>
</dbReference>
<dbReference type="AlphaFoldDB" id="A0A4R3JUK3"/>
<evidence type="ECO:0000259" key="15">
    <source>
        <dbReference type="PROSITE" id="PS51192"/>
    </source>
</evidence>
<dbReference type="Gene3D" id="3.90.1150.50">
    <property type="entry name" value="Transcription-repair-coupling factor, D7 domain"/>
    <property type="match status" value="1"/>
</dbReference>
<dbReference type="SMART" id="SM01058">
    <property type="entry name" value="CarD_TRCF"/>
    <property type="match status" value="1"/>
</dbReference>
<dbReference type="PROSITE" id="PS51194">
    <property type="entry name" value="HELICASE_CTER"/>
    <property type="match status" value="1"/>
</dbReference>
<reference evidence="17 18" key="1">
    <citation type="submission" date="2019-03" db="EMBL/GenBank/DDBJ databases">
        <title>Genomic Encyclopedia of Type Strains, Phase IV (KMG-IV): sequencing the most valuable type-strain genomes for metagenomic binning, comparative biology and taxonomic classification.</title>
        <authorList>
            <person name="Goeker M."/>
        </authorList>
    </citation>
    <scope>NUCLEOTIDE SEQUENCE [LARGE SCALE GENOMIC DNA]</scope>
    <source>
        <strain evidence="17 18">DSM 103923</strain>
    </source>
</reference>
<dbReference type="PANTHER" id="PTHR47964:SF1">
    <property type="entry name" value="ATP-DEPENDENT DNA HELICASE HOMOLOG RECG, CHLOROPLASTIC"/>
    <property type="match status" value="1"/>
</dbReference>
<dbReference type="FunFam" id="3.40.50.300:FF:000546">
    <property type="entry name" value="Transcription-repair-coupling factor"/>
    <property type="match status" value="1"/>
</dbReference>
<evidence type="ECO:0000256" key="3">
    <source>
        <dbReference type="ARBA" id="ARBA00022741"/>
    </source>
</evidence>
<dbReference type="Gene3D" id="3.40.50.300">
    <property type="entry name" value="P-loop containing nucleotide triphosphate hydrolases"/>
    <property type="match status" value="2"/>
</dbReference>
<dbReference type="SMART" id="SM00490">
    <property type="entry name" value="HELICc"/>
    <property type="match status" value="1"/>
</dbReference>
<dbReference type="InterPro" id="IPR036101">
    <property type="entry name" value="CarD-like/TRCF_RID_sf"/>
</dbReference>
<evidence type="ECO:0000256" key="13">
    <source>
        <dbReference type="HAMAP-Rule" id="MF_00969"/>
    </source>
</evidence>
<evidence type="ECO:0000259" key="16">
    <source>
        <dbReference type="PROSITE" id="PS51194"/>
    </source>
</evidence>
<dbReference type="FunFam" id="3.40.50.300:FF:000300">
    <property type="entry name" value="Transcription-repair-coupling factor"/>
    <property type="match status" value="1"/>
</dbReference>
<comment type="subcellular location">
    <subcellularLocation>
        <location evidence="1 13">Cytoplasm</location>
    </subcellularLocation>
</comment>
<dbReference type="Pfam" id="PF02559">
    <property type="entry name" value="CarD_TRCF_RID"/>
    <property type="match status" value="1"/>
</dbReference>
<sequence>MSALPPLPPAGQRLKLPRLPGSADALVLAGYAGQARLLVLTETAQDAARLAEEIAWFAPQLAVSLFPDWETLPYDPISPHPDLVSERLAALWQASEGKLDVLVAPAATATQRLAPPAFLAAHAFLLKQGDKVDVEALRARLTQAGYSHVNQVLSPGEFAVRGGLIDIFPMGTQLPFRLDLFDQEVESIRTFDPDSQRTLYKLNEIRLLPAREFPLDEAGITHFRQSFRDRFEGDPSKSQVYKDVSNALAPGGVEYYLPLFFDDTATLFDYLPGGTALVLHGDIQAAVENFWRDTQSRHRLLQGDKHRPLLPPEALFLAPDVFFGTMRPFARLEIGGRFESEHVLPYAAAPAVEVERRAEDPFQRLKAHLASYSGATLLVAESLGRRETMLNALTEYGLKPELMEGWFIPTPTLPTSGEGTRNLPPTQWGGPEGGSFWLTTGPLAAGFVVELNGTQHQPRPSSPQAGESWSEGPRQLTVLTETELYARSPVARRQRQAKPTQVEGLLRDLSELKIGDPVVHVEHGIGRYLGLTSMDYGDGETEFLTLEYAGGDKLYVPVAQLQLIARYMGGDPDSAPLHKLGSGQWEKAKRRAMEKARDTAAELLNLYAQRAARQGRAFQVKAHDLDAFAEGFGFEETPDQLAAIEAVIADMRSGKPMDRLVCGDVGFGKTEVALRAAFVAVADGAQVAVLCPTTLLAEQHFQTFADRFADFPVKLAELSRFRSAKEVNAALAGLAAGRIDIVIGTHKLLSEEVKFKNLGLVIIDEEHRFGVRQKERLKALRAEVDVLTLTATPIPRTLAMSLEGIRDFSVIATAPQKRLAIKTFVQPFSDGLIREAALRELKRGGQIYFLHNEVETIAAMRDKLARLLPEARIEIAHGQMPERELEHVMRDFYHQRFNLLLCTTIIETGINVPSANTILINRADKFGLAQLHQLRGRVGRSHHQAYAYLLTPPGSGTGDKAAITPAARKRLEAIQSMEELGSGFYLAMHDLEIRGAGEVLGEEQSGEMQEVGFSLFNDMLNQAVKSLKSGKEPDMTAPLAATAEINLHIPALLPEHYCADVHERLVLYKRLANCANAEELDTLQEELIDRFGLLPEPAQALMETHRLRLETLPYGIRKLDAGPEAISIQFVPDPPIDPMKLIKLIQTKREYKLAGQDRIRLEKASGTLEARLALLRGFIKEIA</sequence>
<dbReference type="GO" id="GO:0005737">
    <property type="term" value="C:cytoplasm"/>
    <property type="evidence" value="ECO:0007669"/>
    <property type="project" value="UniProtKB-SubCell"/>
</dbReference>
<dbReference type="InterPro" id="IPR037235">
    <property type="entry name" value="TRCF-like_C_D7"/>
</dbReference>
<evidence type="ECO:0000256" key="14">
    <source>
        <dbReference type="SAM" id="MobiDB-lite"/>
    </source>
</evidence>
<dbReference type="SUPFAM" id="SSF141259">
    <property type="entry name" value="CarD-like"/>
    <property type="match status" value="1"/>
</dbReference>
<evidence type="ECO:0000256" key="2">
    <source>
        <dbReference type="ARBA" id="ARBA00022490"/>
    </source>
</evidence>
<keyword evidence="6" id="KW-0347">Helicase</keyword>
<keyword evidence="2 13" id="KW-0963">Cytoplasm</keyword>
<dbReference type="InterPro" id="IPR001650">
    <property type="entry name" value="Helicase_C-like"/>
</dbReference>
<dbReference type="InterPro" id="IPR048635">
    <property type="entry name" value="MFD_D3"/>
</dbReference>
<dbReference type="InterPro" id="IPR005118">
    <property type="entry name" value="TRCF_C"/>
</dbReference>
<feature type="region of interest" description="Disordered" evidence="14">
    <location>
        <begin position="453"/>
        <end position="473"/>
    </location>
</feature>
<accession>A0A4R3JUK3</accession>
<dbReference type="OrthoDB" id="9804325at2"/>
<dbReference type="Proteomes" id="UP000295135">
    <property type="component" value="Unassembled WGS sequence"/>
</dbReference>
<dbReference type="Pfam" id="PF00271">
    <property type="entry name" value="Helicase_C"/>
    <property type="match status" value="1"/>
</dbReference>
<dbReference type="Pfam" id="PF17757">
    <property type="entry name" value="UvrB_inter"/>
    <property type="match status" value="1"/>
</dbReference>
<dbReference type="GO" id="GO:0005524">
    <property type="term" value="F:ATP binding"/>
    <property type="evidence" value="ECO:0007669"/>
    <property type="project" value="UniProtKB-UniRule"/>
</dbReference>
<keyword evidence="4 13" id="KW-0227">DNA damage</keyword>
<dbReference type="EC" id="3.6.4.-" evidence="13"/>
<protein>
    <recommendedName>
        <fullName evidence="12 13">Transcription-repair-coupling factor</fullName>
        <shortName evidence="13">TRCF</shortName>
        <ecNumber evidence="13">3.6.4.-</ecNumber>
    </recommendedName>
</protein>
<comment type="caution">
    <text evidence="17">The sequence shown here is derived from an EMBL/GenBank/DDBJ whole genome shotgun (WGS) entry which is preliminary data.</text>
</comment>
<dbReference type="SUPFAM" id="SSF143517">
    <property type="entry name" value="TRCF domain-like"/>
    <property type="match status" value="1"/>
</dbReference>
<comment type="similarity">
    <text evidence="11 13">In the C-terminal section; belongs to the helicase family. RecG subfamily.</text>
</comment>
<dbReference type="NCBIfam" id="TIGR00580">
    <property type="entry name" value="mfd"/>
    <property type="match status" value="1"/>
</dbReference>
<dbReference type="GO" id="GO:0000716">
    <property type="term" value="P:transcription-coupled nucleotide-excision repair, DNA damage recognition"/>
    <property type="evidence" value="ECO:0007669"/>
    <property type="project" value="UniProtKB-UniRule"/>
</dbReference>
<feature type="compositionally biased region" description="Polar residues" evidence="14">
    <location>
        <begin position="453"/>
        <end position="467"/>
    </location>
</feature>